<sequence>MACSCRCAGGPMLRARTGSRHWTPRRGAFIQGIGKQTMNKRTTMGLRQRFVRLAAVAVALPMLALAAPATAQELAPEHVALGRKYVELTDRAGIYEVALIETAIESQRTILRQNPDLREPVDDAISTTLQHYAARKGELLDQFGRLYALRFTIEELQAIVDFYETPVGAKLAEVNSTISSDIAAVMQVFQNNLRTEFFARVRSELRTAGHEF</sequence>
<comment type="caution">
    <text evidence="2">The sequence shown here is derived from an EMBL/GenBank/DDBJ whole genome shotgun (WGS) entry which is preliminary data.</text>
</comment>
<organism evidence="2 3">
    <name type="scientific">Arsenicitalea aurantiaca</name>
    <dbReference type="NCBI Taxonomy" id="1783274"/>
    <lineage>
        <taxon>Bacteria</taxon>
        <taxon>Pseudomonadati</taxon>
        <taxon>Pseudomonadota</taxon>
        <taxon>Alphaproteobacteria</taxon>
        <taxon>Hyphomicrobiales</taxon>
        <taxon>Devosiaceae</taxon>
        <taxon>Arsenicitalea</taxon>
    </lineage>
</organism>
<evidence type="ECO:0000313" key="2">
    <source>
        <dbReference type="EMBL" id="RUT30945.1"/>
    </source>
</evidence>
<reference evidence="2 3" key="1">
    <citation type="journal article" date="2016" name="Int. J. Syst. Evol. Microbiol.">
        <title>Arsenicitalea aurantiaca gen. nov., sp. nov., a new member of the family Hyphomicrobiaceae, isolated from high-arsenic sediment.</title>
        <authorList>
            <person name="Mu Y."/>
            <person name="Zhou L."/>
            <person name="Zeng X.C."/>
            <person name="Liu L."/>
            <person name="Pan Y."/>
            <person name="Chen X."/>
            <person name="Wang J."/>
            <person name="Li S."/>
            <person name="Li W.J."/>
            <person name="Wang Y."/>
        </authorList>
    </citation>
    <scope>NUCLEOTIDE SEQUENCE [LARGE SCALE GENOMIC DNA]</scope>
    <source>
        <strain evidence="2 3">42-50</strain>
    </source>
</reference>
<dbReference type="Proteomes" id="UP000281547">
    <property type="component" value="Unassembled WGS sequence"/>
</dbReference>
<name>A0A433XA21_9HYPH</name>
<feature type="domain" description="DUF2059" evidence="1">
    <location>
        <begin position="138"/>
        <end position="188"/>
    </location>
</feature>
<dbReference type="EMBL" id="RZNJ01000003">
    <property type="protein sequence ID" value="RUT30945.1"/>
    <property type="molecule type" value="Genomic_DNA"/>
</dbReference>
<proteinExistence type="predicted"/>
<dbReference type="InterPro" id="IPR018637">
    <property type="entry name" value="DUF2059"/>
</dbReference>
<dbReference type="Pfam" id="PF09832">
    <property type="entry name" value="DUF2059"/>
    <property type="match status" value="1"/>
</dbReference>
<dbReference type="AlphaFoldDB" id="A0A433XA21"/>
<evidence type="ECO:0000313" key="3">
    <source>
        <dbReference type="Proteomes" id="UP000281547"/>
    </source>
</evidence>
<accession>A0A433XA21</accession>
<evidence type="ECO:0000259" key="1">
    <source>
        <dbReference type="Pfam" id="PF09832"/>
    </source>
</evidence>
<gene>
    <name evidence="2" type="ORF">EMQ25_08680</name>
</gene>
<keyword evidence="3" id="KW-1185">Reference proteome</keyword>
<protein>
    <submittedName>
        <fullName evidence="2">DUF2059 domain-containing protein</fullName>
    </submittedName>
</protein>